<dbReference type="RefSeq" id="XP_060285571.1">
    <property type="nucleotide sequence ID" value="XM_060424438.1"/>
</dbReference>
<dbReference type="InterPro" id="IPR021740">
    <property type="entry name" value="Velvet"/>
</dbReference>
<protein>
    <submittedName>
        <fullName evidence="8">Velvet factor-domain-containing protein</fullName>
    </submittedName>
</protein>
<comment type="subcellular location">
    <subcellularLocation>
        <location evidence="1">Nucleus</location>
    </subcellularLocation>
</comment>
<feature type="region of interest" description="Disordered" evidence="6">
    <location>
        <begin position="425"/>
        <end position="465"/>
    </location>
</feature>
<feature type="compositionally biased region" description="Acidic residues" evidence="6">
    <location>
        <begin position="442"/>
        <end position="451"/>
    </location>
</feature>
<proteinExistence type="predicted"/>
<dbReference type="GO" id="GO:0030435">
    <property type="term" value="P:sporulation resulting in formation of a cellular spore"/>
    <property type="evidence" value="ECO:0007669"/>
    <property type="project" value="UniProtKB-KW"/>
</dbReference>
<keyword evidence="5" id="KW-0539">Nucleus</keyword>
<evidence type="ECO:0000256" key="6">
    <source>
        <dbReference type="SAM" id="MobiDB-lite"/>
    </source>
</evidence>
<accession>A0AAJ0C396</accession>
<keyword evidence="9" id="KW-1185">Reference proteome</keyword>
<evidence type="ECO:0000256" key="5">
    <source>
        <dbReference type="ARBA" id="ARBA00023242"/>
    </source>
</evidence>
<feature type="compositionally biased region" description="Polar residues" evidence="6">
    <location>
        <begin position="195"/>
        <end position="221"/>
    </location>
</feature>
<keyword evidence="2" id="KW-0749">Sporulation</keyword>
<feature type="region of interest" description="Disordered" evidence="6">
    <location>
        <begin position="178"/>
        <end position="235"/>
    </location>
</feature>
<evidence type="ECO:0000256" key="2">
    <source>
        <dbReference type="ARBA" id="ARBA00022969"/>
    </source>
</evidence>
<name>A0AAJ0C396_9PEZI</name>
<gene>
    <name evidence="8" type="ORF">QBC33DRAFT_447698</name>
</gene>
<dbReference type="GO" id="GO:0005634">
    <property type="term" value="C:nucleus"/>
    <property type="evidence" value="ECO:0007669"/>
    <property type="project" value="UniProtKB-SubCell"/>
</dbReference>
<keyword evidence="3" id="KW-0805">Transcription regulation</keyword>
<dbReference type="PANTHER" id="PTHR33572">
    <property type="entry name" value="SPORE DEVELOPMENT REGULATOR VOSA"/>
    <property type="match status" value="1"/>
</dbReference>
<dbReference type="Pfam" id="PF11754">
    <property type="entry name" value="Velvet"/>
    <property type="match status" value="2"/>
</dbReference>
<reference evidence="8" key="1">
    <citation type="submission" date="2023-06" db="EMBL/GenBank/DDBJ databases">
        <title>Genome-scale phylogeny and comparative genomics of the fungal order Sordariales.</title>
        <authorList>
            <consortium name="Lawrence Berkeley National Laboratory"/>
            <person name="Hensen N."/>
            <person name="Bonometti L."/>
            <person name="Westerberg I."/>
            <person name="Brannstrom I.O."/>
            <person name="Guillou S."/>
            <person name="Cros-Aarteil S."/>
            <person name="Calhoun S."/>
            <person name="Haridas S."/>
            <person name="Kuo A."/>
            <person name="Mondo S."/>
            <person name="Pangilinan J."/>
            <person name="Riley R."/>
            <person name="Labutti K."/>
            <person name="Andreopoulos B."/>
            <person name="Lipzen A."/>
            <person name="Chen C."/>
            <person name="Yanf M."/>
            <person name="Daum C."/>
            <person name="Ng V."/>
            <person name="Clum A."/>
            <person name="Steindorff A."/>
            <person name="Ohm R."/>
            <person name="Martin F."/>
            <person name="Silar P."/>
            <person name="Natvig D."/>
            <person name="Lalanne C."/>
            <person name="Gautier V."/>
            <person name="Ament-Velasquez S.L."/>
            <person name="Kruys A."/>
            <person name="Hutchinson M.I."/>
            <person name="Powell A.J."/>
            <person name="Barry K."/>
            <person name="Miller A.N."/>
            <person name="Grigoriev I.V."/>
            <person name="Debuchy R."/>
            <person name="Gladieux P."/>
            <person name="Thoren M.H."/>
            <person name="Johannesson H."/>
        </authorList>
    </citation>
    <scope>NUCLEOTIDE SEQUENCE</scope>
    <source>
        <strain evidence="8">8032-3</strain>
    </source>
</reference>
<dbReference type="PANTHER" id="PTHR33572:SF17">
    <property type="entry name" value="SEXUAL DEVELOPMENT REGULATOR VELC"/>
    <property type="match status" value="1"/>
</dbReference>
<comment type="caution">
    <text evidence="8">The sequence shown here is derived from an EMBL/GenBank/DDBJ whole genome shotgun (WGS) entry which is preliminary data.</text>
</comment>
<feature type="compositionally biased region" description="Basic residues" evidence="6">
    <location>
        <begin position="456"/>
        <end position="465"/>
    </location>
</feature>
<dbReference type="Proteomes" id="UP001244011">
    <property type="component" value="Unassembled WGS sequence"/>
</dbReference>
<keyword evidence="4" id="KW-0804">Transcription</keyword>
<organism evidence="8 9">
    <name type="scientific">Phialemonium atrogriseum</name>
    <dbReference type="NCBI Taxonomy" id="1093897"/>
    <lineage>
        <taxon>Eukaryota</taxon>
        <taxon>Fungi</taxon>
        <taxon>Dikarya</taxon>
        <taxon>Ascomycota</taxon>
        <taxon>Pezizomycotina</taxon>
        <taxon>Sordariomycetes</taxon>
        <taxon>Sordariomycetidae</taxon>
        <taxon>Cephalothecales</taxon>
        <taxon>Cephalothecaceae</taxon>
        <taxon>Phialemonium</taxon>
    </lineage>
</organism>
<evidence type="ECO:0000256" key="3">
    <source>
        <dbReference type="ARBA" id="ARBA00023015"/>
    </source>
</evidence>
<sequence>MSTAVELAPHNFGHHTMFDSMARPVNGWHQEAHAPRNGGYYHREPQPSQPPRLPSMAAIISSATQGQVLSNGRDGYPGKPGYYSDYATPSPVQQTPPQLPIVTSDPHSASRRTDDRLSPAQSSTGSDRSSDEFQEILRMRQMARENTQGHVPRLYQPHRQRRETLHQEALPEMHMAKLAQGYPGPNGRPTPPSHHAQSPPTSHMSSSPRQETKSMSISNLLSDEPKNNISKVPMPMPMPMSCPTGASKYRIQVRQQPYAARSCGFGERDRRVIDPPPIVQLTIDDPDQSQDEISRRIRHPFSVVHCSIWDESGVKDMSSMPEDFRQQRRLMGTLVASPFVGLDENGEEGCFFCFPDLSCRTPGSFSLKFALVVLDPTHMRPGMKSQIVATAMSEIFQVFNAKDFPGMKASTPLTKRLKEQGCLISIKKGNEKTSASHGRDESNDEDDEDEGESKGRGRKRQKKSS</sequence>
<dbReference type="InterPro" id="IPR037525">
    <property type="entry name" value="Velvet_dom"/>
</dbReference>
<feature type="compositionally biased region" description="Polar residues" evidence="6">
    <location>
        <begin position="61"/>
        <end position="70"/>
    </location>
</feature>
<dbReference type="InterPro" id="IPR038491">
    <property type="entry name" value="Velvet_dom_sf"/>
</dbReference>
<feature type="region of interest" description="Disordered" evidence="6">
    <location>
        <begin position="30"/>
        <end position="133"/>
    </location>
</feature>
<dbReference type="Gene3D" id="2.60.40.3960">
    <property type="entry name" value="Velvet domain"/>
    <property type="match status" value="1"/>
</dbReference>
<dbReference type="AlphaFoldDB" id="A0AAJ0C396"/>
<dbReference type="GeneID" id="85307625"/>
<evidence type="ECO:0000313" key="8">
    <source>
        <dbReference type="EMBL" id="KAK1769358.1"/>
    </source>
</evidence>
<evidence type="ECO:0000256" key="4">
    <source>
        <dbReference type="ARBA" id="ARBA00023163"/>
    </source>
</evidence>
<evidence type="ECO:0000256" key="1">
    <source>
        <dbReference type="ARBA" id="ARBA00004123"/>
    </source>
</evidence>
<evidence type="ECO:0000313" key="9">
    <source>
        <dbReference type="Proteomes" id="UP001244011"/>
    </source>
</evidence>
<dbReference type="EMBL" id="MU839003">
    <property type="protein sequence ID" value="KAK1769358.1"/>
    <property type="molecule type" value="Genomic_DNA"/>
</dbReference>
<feature type="domain" description="Velvet" evidence="7">
    <location>
        <begin position="243"/>
        <end position="427"/>
    </location>
</feature>
<dbReference type="PROSITE" id="PS51821">
    <property type="entry name" value="VELVET"/>
    <property type="match status" value="1"/>
</dbReference>
<evidence type="ECO:0000259" key="7">
    <source>
        <dbReference type="PROSITE" id="PS51821"/>
    </source>
</evidence>